<evidence type="ECO:0000313" key="11">
    <source>
        <dbReference type="EMBL" id="OSS44359.1"/>
    </source>
</evidence>
<evidence type="ECO:0000256" key="6">
    <source>
        <dbReference type="ARBA" id="ARBA00023242"/>
    </source>
</evidence>
<feature type="region of interest" description="Disordered" evidence="10">
    <location>
        <begin position="136"/>
        <end position="155"/>
    </location>
</feature>
<dbReference type="InParanoid" id="A0A1Y2LL86"/>
<proteinExistence type="inferred from homology"/>
<evidence type="ECO:0000256" key="1">
    <source>
        <dbReference type="ARBA" id="ARBA00004123"/>
    </source>
</evidence>
<evidence type="ECO:0000256" key="9">
    <source>
        <dbReference type="SAM" id="Coils"/>
    </source>
</evidence>
<evidence type="ECO:0000256" key="4">
    <source>
        <dbReference type="ARBA" id="ARBA00023015"/>
    </source>
</evidence>
<dbReference type="FunCoup" id="A0A1Y2LL86">
    <property type="interactions" value="216"/>
</dbReference>
<dbReference type="EMBL" id="KZ107858">
    <property type="protein sequence ID" value="OSS44359.1"/>
    <property type="molecule type" value="Genomic_DNA"/>
</dbReference>
<dbReference type="Pfam" id="PF10018">
    <property type="entry name" value="Med4"/>
    <property type="match status" value="1"/>
</dbReference>
<dbReference type="GO" id="GO:0016592">
    <property type="term" value="C:mediator complex"/>
    <property type="evidence" value="ECO:0007669"/>
    <property type="project" value="InterPro"/>
</dbReference>
<feature type="coiled-coil region" evidence="9">
    <location>
        <begin position="53"/>
        <end position="87"/>
    </location>
</feature>
<dbReference type="GO" id="GO:0003712">
    <property type="term" value="F:transcription coregulator activity"/>
    <property type="evidence" value="ECO:0007669"/>
    <property type="project" value="InterPro"/>
</dbReference>
<dbReference type="AlphaFoldDB" id="A0A1Y2LL86"/>
<dbReference type="GO" id="GO:0006357">
    <property type="term" value="P:regulation of transcription by RNA polymerase II"/>
    <property type="evidence" value="ECO:0007669"/>
    <property type="project" value="InterPro"/>
</dbReference>
<keyword evidence="8" id="KW-0010">Activator</keyword>
<keyword evidence="6 8" id="KW-0539">Nucleus</keyword>
<evidence type="ECO:0000256" key="10">
    <source>
        <dbReference type="SAM" id="MobiDB-lite"/>
    </source>
</evidence>
<protein>
    <recommendedName>
        <fullName evidence="3 8">Mediator of RNA polymerase II transcription subunit 4</fullName>
    </recommendedName>
    <alternativeName>
        <fullName evidence="7 8">Mediator complex subunit 4</fullName>
    </alternativeName>
</protein>
<keyword evidence="4 8" id="KW-0805">Transcription regulation</keyword>
<evidence type="ECO:0000256" key="5">
    <source>
        <dbReference type="ARBA" id="ARBA00023163"/>
    </source>
</evidence>
<evidence type="ECO:0000256" key="7">
    <source>
        <dbReference type="ARBA" id="ARBA00031257"/>
    </source>
</evidence>
<keyword evidence="12" id="KW-1185">Reference proteome</keyword>
<comment type="similarity">
    <text evidence="2 8">Belongs to the Mediator complex subunit 4 family.</text>
</comment>
<keyword evidence="5 8" id="KW-0804">Transcription</keyword>
<evidence type="ECO:0000256" key="2">
    <source>
        <dbReference type="ARBA" id="ARBA00009626"/>
    </source>
</evidence>
<evidence type="ECO:0000313" key="12">
    <source>
        <dbReference type="Proteomes" id="UP000193240"/>
    </source>
</evidence>
<name>A0A1Y2LL86_EPING</name>
<feature type="region of interest" description="Disordered" evidence="10">
    <location>
        <begin position="244"/>
        <end position="300"/>
    </location>
</feature>
<sequence>MDDVLQAQFDRVEQALGTLVDSIASYNPNPQAAIDLVAADDELSHGLDQLARHQANHARLQALRAEADALEEQLKSSVAALAGLRRELSETPATVFPASSRPVPFDELLQYAKSISKYTVPPTFRERALDADGDNAKDKEAIEPPASAPATNGLNTPTTAIALAEPPATDGAEATAEGETASNVVPEITAEEEEWLQKLKDSGFAWFPWPDADKIRRGNLWKLYHYREQGRDLDAFDIEAYEEEERKKFSDEPLVPEQPVEERPAEIPVQDQRPQQPPPAQAAPPRAGFTLFDDMESDED</sequence>
<reference evidence="11 12" key="1">
    <citation type="journal article" date="2017" name="Genome Announc.">
        <title>Genome sequence of the saprophytic ascomycete Epicoccum nigrum ICMP 19927 strain isolated from New Zealand.</title>
        <authorList>
            <person name="Fokin M."/>
            <person name="Fleetwood D."/>
            <person name="Weir B.S."/>
            <person name="Villas-Boas S.G."/>
        </authorList>
    </citation>
    <scope>NUCLEOTIDE SEQUENCE [LARGE SCALE GENOMIC DNA]</scope>
    <source>
        <strain evidence="11 12">ICMP 19927</strain>
    </source>
</reference>
<gene>
    <name evidence="8" type="primary">MED4</name>
    <name evidence="11" type="ORF">B5807_11060</name>
</gene>
<dbReference type="STRING" id="105696.A0A1Y2LL86"/>
<dbReference type="InterPro" id="IPR019258">
    <property type="entry name" value="Mediator_Med4"/>
</dbReference>
<comment type="subunit">
    <text evidence="8">Component of the Mediator complex.</text>
</comment>
<comment type="subcellular location">
    <subcellularLocation>
        <location evidence="1 8">Nucleus</location>
    </subcellularLocation>
</comment>
<dbReference type="Proteomes" id="UP000193240">
    <property type="component" value="Unassembled WGS sequence"/>
</dbReference>
<evidence type="ECO:0000256" key="8">
    <source>
        <dbReference type="RuleBase" id="RU364141"/>
    </source>
</evidence>
<comment type="function">
    <text evidence="8">Component of the Mediator complex, a coactivator involved in the regulated transcription of nearly all RNA polymerase II-dependent genes. Mediator functions as a bridge to convey information from gene-specific regulatory proteins to the basal RNA polymerase II transcription machinery. Mediator is recruited to promoters by direct interactions with regulatory proteins and serves as a scaffold for the assembly of a functional preinitiation complex with RNA polymerase II and the general transcription factors.</text>
</comment>
<evidence type="ECO:0000256" key="3">
    <source>
        <dbReference type="ARBA" id="ARBA00020629"/>
    </source>
</evidence>
<keyword evidence="9" id="KW-0175">Coiled coil</keyword>
<accession>A0A1Y2LL86</accession>
<organism evidence="11 12">
    <name type="scientific">Epicoccum nigrum</name>
    <name type="common">Soil fungus</name>
    <name type="synonym">Epicoccum purpurascens</name>
    <dbReference type="NCBI Taxonomy" id="105696"/>
    <lineage>
        <taxon>Eukaryota</taxon>
        <taxon>Fungi</taxon>
        <taxon>Dikarya</taxon>
        <taxon>Ascomycota</taxon>
        <taxon>Pezizomycotina</taxon>
        <taxon>Dothideomycetes</taxon>
        <taxon>Pleosporomycetidae</taxon>
        <taxon>Pleosporales</taxon>
        <taxon>Pleosporineae</taxon>
        <taxon>Didymellaceae</taxon>
        <taxon>Epicoccum</taxon>
    </lineage>
</organism>